<dbReference type="PROSITE" id="PS50893">
    <property type="entry name" value="ABC_TRANSPORTER_2"/>
    <property type="match status" value="1"/>
</dbReference>
<keyword evidence="10 14" id="KW-1133">Transmembrane helix</keyword>
<sequence length="863" mass="93086">MAGREPEGPGVRGRLVQGVRGRGVRPGQGAGRHRPRSGGGPGSGGPGSRVDADRGSGHRHQPLPRGGGPDRHAVLDRGPARLARTTGRRRPTPREVPRPVRGGRLVVRDRLRTATAVLLPRPVRLAPRTGDAGGPRGRAAAVSGRPLMGVRRVKEVQQFGQAECGLCCIAMVLSAYGSRNSVTRLRHEHEVGRDGLTMREIAGILRRNDFQVKVFRAGVKRLGQLTFPLIAYWDDSHVVVLEEVTDRHITVVDPSSGRQKYPIEEFEEHYSGMVLEPVPSPDYRPVRHTEPSVWRDFLRALRGSAKPLIQAGVMSLLLYGFTVLLPIATQHGVNKYVEYYDRLSPGLLIALFAVPMAAFFVISLIRSLCLAVVIRGLGEIMMGRTFRRLLELPYKYFANRTQGELIYRLSSIAAVRDMISSQVSVVLLDVGSILFTFGYLFHRSLTLGAAAGAVFLAMVGIAAVSYRPIRQVTGREISETAASTSLQMEALSSIETLKVSGMTGSFFETWKKVYAGAMAHTQRRIVLQGVTTGGYSMFQVFGPLLVMAVGLWLVMEGRLDLGSAVAAQTMAATVLGMVMSLSSAFTQLITANAQVSRVGDILHHPMPPAAFGDREADLRGGISLREVSFTYPGAASPALEDITFDVRPGQRVAIVGASGSGKSTLGKLLMGLYPVGSGTITYDGLRIGEISADSFYGGAAYVPQDIVLSNRGIAQNIAFGIDGCPMSDVVAAARQAQVHDDIAAMPLGYHTQVKEMGGSLSGGQRQRIALARALARKPRILVLDEATSALDTVTESKIANALEDLRCTRVVIAHRLSTIVNADLVVVLERGRVVQTGRHEELTDAPGPYRELIQSQVTLEATG</sequence>
<keyword evidence="19" id="KW-1185">Reference proteome</keyword>
<keyword evidence="11 14" id="KW-0472">Membrane</keyword>
<feature type="domain" description="Peptidase C39" evidence="17">
    <location>
        <begin position="158"/>
        <end position="277"/>
    </location>
</feature>
<dbReference type="InterPro" id="IPR017871">
    <property type="entry name" value="ABC_transporter-like_CS"/>
</dbReference>
<dbReference type="Pfam" id="PF03412">
    <property type="entry name" value="Peptidase_C39"/>
    <property type="match status" value="1"/>
</dbReference>
<feature type="compositionally biased region" description="Basic and acidic residues" evidence="13">
    <location>
        <begin position="68"/>
        <end position="79"/>
    </location>
</feature>
<dbReference type="GO" id="GO:0016887">
    <property type="term" value="F:ATP hydrolysis activity"/>
    <property type="evidence" value="ECO:0007669"/>
    <property type="project" value="InterPro"/>
</dbReference>
<evidence type="ECO:0000256" key="13">
    <source>
        <dbReference type="SAM" id="MobiDB-lite"/>
    </source>
</evidence>
<comment type="subcellular location">
    <subcellularLocation>
        <location evidence="1">Cell inner membrane</location>
        <topology evidence="1">Multi-pass membrane protein</topology>
    </subcellularLocation>
</comment>
<dbReference type="FunFam" id="3.40.50.300:FF:000221">
    <property type="entry name" value="Multidrug ABC transporter ATP-binding protein"/>
    <property type="match status" value="1"/>
</dbReference>
<dbReference type="EMBL" id="GG657754">
    <property type="protein sequence ID" value="EFL25797.1"/>
    <property type="molecule type" value="Genomic_DNA"/>
</dbReference>
<organism evidence="18 19">
    <name type="scientific">Streptomyces himastatinicus ATCC 53653</name>
    <dbReference type="NCBI Taxonomy" id="457427"/>
    <lineage>
        <taxon>Bacteria</taxon>
        <taxon>Bacillati</taxon>
        <taxon>Actinomycetota</taxon>
        <taxon>Actinomycetes</taxon>
        <taxon>Kitasatosporales</taxon>
        <taxon>Streptomycetaceae</taxon>
        <taxon>Streptomyces</taxon>
        <taxon>Streptomyces violaceusniger group</taxon>
    </lineage>
</organism>
<feature type="region of interest" description="Disordered" evidence="13">
    <location>
        <begin position="1"/>
        <end position="102"/>
    </location>
</feature>
<dbReference type="Gene3D" id="3.90.70.10">
    <property type="entry name" value="Cysteine proteinases"/>
    <property type="match status" value="1"/>
</dbReference>
<evidence type="ECO:0000256" key="5">
    <source>
        <dbReference type="ARBA" id="ARBA00022692"/>
    </source>
</evidence>
<keyword evidence="8" id="KW-0645">Protease</keyword>
<dbReference type="PROSITE" id="PS50990">
    <property type="entry name" value="PEPTIDASE_C39"/>
    <property type="match status" value="1"/>
</dbReference>
<dbReference type="HOGENOM" id="CLU_000604_84_3_11"/>
<dbReference type="InterPro" id="IPR039421">
    <property type="entry name" value="Type_1_exporter"/>
</dbReference>
<feature type="compositionally biased region" description="Low complexity" evidence="13">
    <location>
        <begin position="8"/>
        <end position="19"/>
    </location>
</feature>
<dbReference type="PROSITE" id="PS50929">
    <property type="entry name" value="ABC_TM1F"/>
    <property type="match status" value="1"/>
</dbReference>
<keyword evidence="5 14" id="KW-0812">Transmembrane</keyword>
<feature type="transmembrane region" description="Helical" evidence="14">
    <location>
        <begin position="447"/>
        <end position="466"/>
    </location>
</feature>
<dbReference type="GO" id="GO:0005524">
    <property type="term" value="F:ATP binding"/>
    <property type="evidence" value="ECO:0007669"/>
    <property type="project" value="UniProtKB-KW"/>
</dbReference>
<evidence type="ECO:0000256" key="11">
    <source>
        <dbReference type="ARBA" id="ARBA00023136"/>
    </source>
</evidence>
<name>D9WM94_9ACTN</name>
<dbReference type="Gene3D" id="1.20.1560.10">
    <property type="entry name" value="ABC transporter type 1, transmembrane domain"/>
    <property type="match status" value="1"/>
</dbReference>
<keyword evidence="3" id="KW-1003">Cell membrane</keyword>
<dbReference type="Gene3D" id="3.40.50.300">
    <property type="entry name" value="P-loop containing nucleotide triphosphate hydrolases"/>
    <property type="match status" value="1"/>
</dbReference>
<dbReference type="InterPro" id="IPR003439">
    <property type="entry name" value="ABC_transporter-like_ATP-bd"/>
</dbReference>
<evidence type="ECO:0000256" key="7">
    <source>
        <dbReference type="ARBA" id="ARBA00022801"/>
    </source>
</evidence>
<dbReference type="InterPro" id="IPR003593">
    <property type="entry name" value="AAA+_ATPase"/>
</dbReference>
<keyword evidence="6" id="KW-0547">Nucleotide-binding</keyword>
<evidence type="ECO:0000259" key="17">
    <source>
        <dbReference type="PROSITE" id="PS50990"/>
    </source>
</evidence>
<evidence type="ECO:0000256" key="14">
    <source>
        <dbReference type="SAM" id="Phobius"/>
    </source>
</evidence>
<dbReference type="Pfam" id="PF00005">
    <property type="entry name" value="ABC_tran"/>
    <property type="match status" value="1"/>
</dbReference>
<feature type="transmembrane region" description="Helical" evidence="14">
    <location>
        <begin position="561"/>
        <end position="581"/>
    </location>
</feature>
<evidence type="ECO:0000313" key="18">
    <source>
        <dbReference type="EMBL" id="EFL25797.1"/>
    </source>
</evidence>
<dbReference type="InterPro" id="IPR033839">
    <property type="entry name" value="Lacticin_481_peptidase"/>
</dbReference>
<keyword evidence="8" id="KW-0788">Thiol protease</keyword>
<dbReference type="GO" id="GO:0005886">
    <property type="term" value="C:plasma membrane"/>
    <property type="evidence" value="ECO:0007669"/>
    <property type="project" value="UniProtKB-SubCell"/>
</dbReference>
<keyword evidence="9" id="KW-0067">ATP-binding</keyword>
<keyword evidence="2" id="KW-0813">Transport</keyword>
<feature type="transmembrane region" description="Helical" evidence="14">
    <location>
        <begin position="348"/>
        <end position="374"/>
    </location>
</feature>
<dbReference type="AlphaFoldDB" id="D9WM94"/>
<feature type="transmembrane region" description="Helical" evidence="14">
    <location>
        <begin position="533"/>
        <end position="555"/>
    </location>
</feature>
<evidence type="ECO:0000256" key="3">
    <source>
        <dbReference type="ARBA" id="ARBA00022475"/>
    </source>
</evidence>
<feature type="transmembrane region" description="Helical" evidence="14">
    <location>
        <begin position="308"/>
        <end position="328"/>
    </location>
</feature>
<dbReference type="SUPFAM" id="SSF90123">
    <property type="entry name" value="ABC transporter transmembrane region"/>
    <property type="match status" value="1"/>
</dbReference>
<dbReference type="Pfam" id="PF00664">
    <property type="entry name" value="ABC_membrane"/>
    <property type="match status" value="1"/>
</dbReference>
<dbReference type="PANTHER" id="PTHR43394">
    <property type="entry name" value="ATP-DEPENDENT PERMEASE MDL1, MITOCHONDRIAL"/>
    <property type="match status" value="1"/>
</dbReference>
<evidence type="ECO:0000256" key="1">
    <source>
        <dbReference type="ARBA" id="ARBA00004429"/>
    </source>
</evidence>
<keyword evidence="7" id="KW-0378">Hydrolase</keyword>
<feature type="domain" description="ABC transporter" evidence="15">
    <location>
        <begin position="622"/>
        <end position="855"/>
    </location>
</feature>
<evidence type="ECO:0000313" key="19">
    <source>
        <dbReference type="Proteomes" id="UP000003963"/>
    </source>
</evidence>
<evidence type="ECO:0000256" key="12">
    <source>
        <dbReference type="ARBA" id="ARBA00023455"/>
    </source>
</evidence>
<feature type="compositionally biased region" description="Gly residues" evidence="13">
    <location>
        <begin position="37"/>
        <end position="47"/>
    </location>
</feature>
<feature type="domain" description="ABC transmembrane type-1" evidence="16">
    <location>
        <begin position="309"/>
        <end position="590"/>
    </location>
</feature>
<dbReference type="PANTHER" id="PTHR43394:SF1">
    <property type="entry name" value="ATP-BINDING CASSETTE SUB-FAMILY B MEMBER 10, MITOCHONDRIAL"/>
    <property type="match status" value="1"/>
</dbReference>
<accession>D9WM94</accession>
<dbReference type="InterPro" id="IPR005074">
    <property type="entry name" value="Peptidase_C39"/>
</dbReference>
<dbReference type="InterPro" id="IPR038765">
    <property type="entry name" value="Papain-like_cys_pep_sf"/>
</dbReference>
<evidence type="ECO:0000259" key="15">
    <source>
        <dbReference type="PROSITE" id="PS50893"/>
    </source>
</evidence>
<dbReference type="GO" id="GO:0008234">
    <property type="term" value="F:cysteine-type peptidase activity"/>
    <property type="evidence" value="ECO:0007669"/>
    <property type="project" value="UniProtKB-KW"/>
</dbReference>
<dbReference type="InterPro" id="IPR036640">
    <property type="entry name" value="ABC1_TM_sf"/>
</dbReference>
<proteinExistence type="inferred from homology"/>
<dbReference type="GO" id="GO:0006508">
    <property type="term" value="P:proteolysis"/>
    <property type="evidence" value="ECO:0007669"/>
    <property type="project" value="InterPro"/>
</dbReference>
<evidence type="ECO:0000256" key="2">
    <source>
        <dbReference type="ARBA" id="ARBA00022448"/>
    </source>
</evidence>
<dbReference type="PROSITE" id="PS00211">
    <property type="entry name" value="ABC_TRANSPORTER_1"/>
    <property type="match status" value="1"/>
</dbReference>
<evidence type="ECO:0000256" key="4">
    <source>
        <dbReference type="ARBA" id="ARBA00022519"/>
    </source>
</evidence>
<evidence type="ECO:0000256" key="6">
    <source>
        <dbReference type="ARBA" id="ARBA00022741"/>
    </source>
</evidence>
<evidence type="ECO:0000256" key="8">
    <source>
        <dbReference type="ARBA" id="ARBA00022807"/>
    </source>
</evidence>
<dbReference type="CDD" id="cd02425">
    <property type="entry name" value="Peptidase_C39F"/>
    <property type="match status" value="1"/>
</dbReference>
<dbReference type="InterPro" id="IPR011527">
    <property type="entry name" value="ABC1_TM_dom"/>
</dbReference>
<dbReference type="SUPFAM" id="SSF52540">
    <property type="entry name" value="P-loop containing nucleoside triphosphate hydrolases"/>
    <property type="match status" value="1"/>
</dbReference>
<evidence type="ECO:0000259" key="16">
    <source>
        <dbReference type="PROSITE" id="PS50929"/>
    </source>
</evidence>
<evidence type="ECO:0000256" key="10">
    <source>
        <dbReference type="ARBA" id="ARBA00022989"/>
    </source>
</evidence>
<dbReference type="Proteomes" id="UP000003963">
    <property type="component" value="Unassembled WGS sequence"/>
</dbReference>
<reference evidence="18 19" key="1">
    <citation type="submission" date="2009-02" db="EMBL/GenBank/DDBJ databases">
        <title>Annotation of Streptomyces hygroscopicus strain ATCC 53653.</title>
        <authorList>
            <consortium name="The Broad Institute Genome Sequencing Platform"/>
            <consortium name="Broad Institute Microbial Sequencing Center"/>
            <person name="Fischbach M."/>
            <person name="Godfrey P."/>
            <person name="Ward D."/>
            <person name="Young S."/>
            <person name="Zeng Q."/>
            <person name="Koehrsen M."/>
            <person name="Alvarado L."/>
            <person name="Berlin A.M."/>
            <person name="Bochicchio J."/>
            <person name="Borenstein D."/>
            <person name="Chapman S.B."/>
            <person name="Chen Z."/>
            <person name="Engels R."/>
            <person name="Freedman E."/>
            <person name="Gellesch M."/>
            <person name="Goldberg J."/>
            <person name="Griggs A."/>
            <person name="Gujja S."/>
            <person name="Heilman E.R."/>
            <person name="Heiman D.I."/>
            <person name="Hepburn T.A."/>
            <person name="Howarth C."/>
            <person name="Jen D."/>
            <person name="Larson L."/>
            <person name="Lewis B."/>
            <person name="Mehta T."/>
            <person name="Park D."/>
            <person name="Pearson M."/>
            <person name="Richards J."/>
            <person name="Roberts A."/>
            <person name="Saif S."/>
            <person name="Shea T.D."/>
            <person name="Shenoy N."/>
            <person name="Sisk P."/>
            <person name="Stolte C."/>
            <person name="Sykes S.N."/>
            <person name="Thomson T."/>
            <person name="Walk T."/>
            <person name="White J."/>
            <person name="Yandava C."/>
            <person name="Straight P."/>
            <person name="Clardy J."/>
            <person name="Hung D."/>
            <person name="Kolter R."/>
            <person name="Mekalanos J."/>
            <person name="Walker S."/>
            <person name="Walsh C.T."/>
            <person name="Wieland-Brown L.C."/>
            <person name="Haas B."/>
            <person name="Nusbaum C."/>
            <person name="Birren B."/>
        </authorList>
    </citation>
    <scope>NUCLEOTIDE SEQUENCE [LARGE SCALE GENOMIC DNA]</scope>
    <source>
        <strain evidence="18 19">ATCC 53653</strain>
    </source>
</reference>
<dbReference type="STRING" id="457427.SSOG_05511"/>
<protein>
    <submittedName>
        <fullName evidence="18">Lantibiotic transporter</fullName>
    </submittedName>
</protein>
<dbReference type="InterPro" id="IPR027417">
    <property type="entry name" value="P-loop_NTPase"/>
</dbReference>
<keyword evidence="4" id="KW-0997">Cell inner membrane</keyword>
<dbReference type="SUPFAM" id="SSF54001">
    <property type="entry name" value="Cysteine proteinases"/>
    <property type="match status" value="1"/>
</dbReference>
<dbReference type="SMART" id="SM00382">
    <property type="entry name" value="AAA"/>
    <property type="match status" value="1"/>
</dbReference>
<comment type="similarity">
    <text evidence="12">Belongs to the ABC transporter superfamily. Siderophore-Fe(3+) uptake transporter (SIUT) (TC 3.A.1.21) family.</text>
</comment>
<gene>
    <name evidence="18" type="ORF">SSOG_05511</name>
</gene>
<feature type="compositionally biased region" description="Gly residues" evidence="13">
    <location>
        <begin position="20"/>
        <end position="30"/>
    </location>
</feature>
<dbReference type="GO" id="GO:0015421">
    <property type="term" value="F:ABC-type oligopeptide transporter activity"/>
    <property type="evidence" value="ECO:0007669"/>
    <property type="project" value="TreeGrafter"/>
</dbReference>
<evidence type="ECO:0000256" key="9">
    <source>
        <dbReference type="ARBA" id="ARBA00022840"/>
    </source>
</evidence>